<evidence type="ECO:0000256" key="2">
    <source>
        <dbReference type="ARBA" id="ARBA00022729"/>
    </source>
</evidence>
<dbReference type="Gene3D" id="2.70.98.70">
    <property type="match status" value="1"/>
</dbReference>
<evidence type="ECO:0000259" key="6">
    <source>
        <dbReference type="Pfam" id="PF16889"/>
    </source>
</evidence>
<feature type="domain" description="Heparin-sulfate lyase N-terminal" evidence="6">
    <location>
        <begin position="38"/>
        <end position="291"/>
    </location>
</feature>
<dbReference type="PANTHER" id="PTHR39210">
    <property type="entry name" value="HEPARIN-SULFATE LYASE"/>
    <property type="match status" value="1"/>
</dbReference>
<evidence type="ECO:0000256" key="1">
    <source>
        <dbReference type="ARBA" id="ARBA00004418"/>
    </source>
</evidence>
<evidence type="ECO:0008006" key="9">
    <source>
        <dbReference type="Google" id="ProtNLM"/>
    </source>
</evidence>
<reference evidence="7 8" key="1">
    <citation type="submission" date="2019-05" db="EMBL/GenBank/DDBJ databases">
        <authorList>
            <person name="Lee S.D."/>
        </authorList>
    </citation>
    <scope>NUCLEOTIDE SEQUENCE [LARGE SCALE GENOMIC DNA]</scope>
    <source>
        <strain evidence="7 8">YC2-7</strain>
    </source>
</reference>
<dbReference type="GO" id="GO:0016829">
    <property type="term" value="F:lyase activity"/>
    <property type="evidence" value="ECO:0007669"/>
    <property type="project" value="UniProtKB-KW"/>
</dbReference>
<evidence type="ECO:0000256" key="3">
    <source>
        <dbReference type="ARBA" id="ARBA00022764"/>
    </source>
</evidence>
<comment type="subcellular location">
    <subcellularLocation>
        <location evidence="1">Periplasm</location>
    </subcellularLocation>
</comment>
<dbReference type="InterPro" id="IPR031680">
    <property type="entry name" value="Hepar_II_III_N"/>
</dbReference>
<feature type="domain" description="Heparinase II/III-like C-terminal" evidence="5">
    <location>
        <begin position="362"/>
        <end position="547"/>
    </location>
</feature>
<reference evidence="7 8" key="2">
    <citation type="submission" date="2020-06" db="EMBL/GenBank/DDBJ databases">
        <title>Antribacter stalactiti gen. nov., sp. nov., a new member of the family Nacardiaceae isolated from a cave.</title>
        <authorList>
            <person name="Kim I.S."/>
        </authorList>
    </citation>
    <scope>NUCLEOTIDE SEQUENCE [LARGE SCALE GENOMIC DNA]</scope>
    <source>
        <strain evidence="7 8">YC2-7</strain>
    </source>
</reference>
<keyword evidence="3" id="KW-0574">Periplasm</keyword>
<dbReference type="Pfam" id="PF16889">
    <property type="entry name" value="Hepar_II_III_N"/>
    <property type="match status" value="1"/>
</dbReference>
<dbReference type="InterPro" id="IPR012480">
    <property type="entry name" value="Hepar_II_III_C"/>
</dbReference>
<dbReference type="AlphaFoldDB" id="A0A848KLK8"/>
<keyword evidence="2" id="KW-0732">Signal</keyword>
<dbReference type="EMBL" id="VCQU01000005">
    <property type="protein sequence ID" value="NMN96667.1"/>
    <property type="molecule type" value="Genomic_DNA"/>
</dbReference>
<dbReference type="Pfam" id="PF07940">
    <property type="entry name" value="Hepar_II_III_C"/>
    <property type="match status" value="1"/>
</dbReference>
<evidence type="ECO:0000313" key="7">
    <source>
        <dbReference type="EMBL" id="NMN96667.1"/>
    </source>
</evidence>
<dbReference type="GO" id="GO:0042597">
    <property type="term" value="C:periplasmic space"/>
    <property type="evidence" value="ECO:0007669"/>
    <property type="project" value="UniProtKB-SubCell"/>
</dbReference>
<proteinExistence type="predicted"/>
<sequence>MQERFRSGAGRPILLDRARAGAIAAEAPEVVDDLLVAADNAVDLRVQYFGYPAVQIRRPVNWMRDEVSGTIWPPLPSGKIDHRTAAGDAKWIWELNRLQHLPSLAEAWLFTGDDKYSEAVVAQLDSWMEQNPPGVGIAWRGAFEAGLRAISIAIALQGIRDSAALTQDRFRAIVGLLAECGRRCWAQRSLFSSANNHLVGEMAGLAVVAILFPELPSAARWEKRAVAALCREAGHQILPDGVGAEQSVRYQISTTELLVLVAALLRERDGVAPGELTDAIERGSRYLTALVGRSDPDPNYGDDDDGFSLKLGATAKRGIREHLAITAAYLGVDNCVAVVNLDARWYATLRERSGSTATAEPGGSFYAADGGVVVLRSGSRRITMDVGPLGYLSIAAHGHADALSITLSSQGQQLIGDSGSGSYYGHPEWRDPHRSTRAHGTVCIDRVDQSVIGGPFLWVTHARTSVVAVDLDAGVVDAEHDGYTRLDEPVTHRRWLIAPPDQQVVLVVDLVTGSGSHEITTSWPIDPALNVTPDGDEHIVDRDGIPVLQIAQAGLSPQLPERDRGDTETQLGWSSRTLESREPAWLVGATFVGGVPYVIATVLNSLENNANRVTGLVVTHGKGGVDVTWSIDGQHWLATIDPSAAGAVNVGSMKMPDKESADVTVDE</sequence>
<dbReference type="SUPFAM" id="SSF48230">
    <property type="entry name" value="Chondroitin AC/alginate lyase"/>
    <property type="match status" value="1"/>
</dbReference>
<dbReference type="InterPro" id="IPR008929">
    <property type="entry name" value="Chondroitin_lyas"/>
</dbReference>
<dbReference type="Gene3D" id="1.50.10.100">
    <property type="entry name" value="Chondroitin AC/alginate lyase"/>
    <property type="match status" value="1"/>
</dbReference>
<gene>
    <name evidence="7" type="ORF">FGL95_16640</name>
</gene>
<dbReference type="PANTHER" id="PTHR39210:SF1">
    <property type="entry name" value="HEPARIN-SULFATE LYASE"/>
    <property type="match status" value="1"/>
</dbReference>
<protein>
    <recommendedName>
        <fullName evidence="9">Heparin-sulfate lyase N-terminal domain-containing protein</fullName>
    </recommendedName>
</protein>
<evidence type="ECO:0000256" key="4">
    <source>
        <dbReference type="ARBA" id="ARBA00023239"/>
    </source>
</evidence>
<organism evidence="7 8">
    <name type="scientific">Antrihabitans stalactiti</name>
    <dbReference type="NCBI Taxonomy" id="2584121"/>
    <lineage>
        <taxon>Bacteria</taxon>
        <taxon>Bacillati</taxon>
        <taxon>Actinomycetota</taxon>
        <taxon>Actinomycetes</taxon>
        <taxon>Mycobacteriales</taxon>
        <taxon>Nocardiaceae</taxon>
        <taxon>Antrihabitans</taxon>
    </lineage>
</organism>
<comment type="caution">
    <text evidence="7">The sequence shown here is derived from an EMBL/GenBank/DDBJ whole genome shotgun (WGS) entry which is preliminary data.</text>
</comment>
<evidence type="ECO:0000259" key="5">
    <source>
        <dbReference type="Pfam" id="PF07940"/>
    </source>
</evidence>
<keyword evidence="8" id="KW-1185">Reference proteome</keyword>
<accession>A0A848KLK8</accession>
<dbReference type="Proteomes" id="UP000535543">
    <property type="component" value="Unassembled WGS sequence"/>
</dbReference>
<keyword evidence="4" id="KW-0456">Lyase</keyword>
<name>A0A848KLK8_9NOCA</name>
<evidence type="ECO:0000313" key="8">
    <source>
        <dbReference type="Proteomes" id="UP000535543"/>
    </source>
</evidence>